<dbReference type="AlphaFoldDB" id="A0A8H7N228"/>
<dbReference type="Proteomes" id="UP000616885">
    <property type="component" value="Unassembled WGS sequence"/>
</dbReference>
<reference evidence="1" key="1">
    <citation type="submission" date="2020-10" db="EMBL/GenBank/DDBJ databases">
        <title>High-Quality Genome Resource of Clonostachys rosea strain S41 by Oxford Nanopore Long-Read Sequencing.</title>
        <authorList>
            <person name="Wang H."/>
        </authorList>
    </citation>
    <scope>NUCLEOTIDE SEQUENCE</scope>
    <source>
        <strain evidence="1">S41</strain>
    </source>
</reference>
<gene>
    <name evidence="1" type="ORF">IM811_007142</name>
</gene>
<evidence type="ECO:0000313" key="2">
    <source>
        <dbReference type="Proteomes" id="UP000616885"/>
    </source>
</evidence>
<dbReference type="EMBL" id="JADCTT010000019">
    <property type="protein sequence ID" value="KAF9742960.1"/>
    <property type="molecule type" value="Genomic_DNA"/>
</dbReference>
<protein>
    <submittedName>
        <fullName evidence="1">Uncharacterized protein</fullName>
    </submittedName>
</protein>
<proteinExistence type="predicted"/>
<organism evidence="1 2">
    <name type="scientific">Bionectria ochroleuca</name>
    <name type="common">Gliocladium roseum</name>
    <dbReference type="NCBI Taxonomy" id="29856"/>
    <lineage>
        <taxon>Eukaryota</taxon>
        <taxon>Fungi</taxon>
        <taxon>Dikarya</taxon>
        <taxon>Ascomycota</taxon>
        <taxon>Pezizomycotina</taxon>
        <taxon>Sordariomycetes</taxon>
        <taxon>Hypocreomycetidae</taxon>
        <taxon>Hypocreales</taxon>
        <taxon>Bionectriaceae</taxon>
        <taxon>Clonostachys</taxon>
    </lineage>
</organism>
<comment type="caution">
    <text evidence="1">The sequence shown here is derived from an EMBL/GenBank/DDBJ whole genome shotgun (WGS) entry which is preliminary data.</text>
</comment>
<evidence type="ECO:0000313" key="1">
    <source>
        <dbReference type="EMBL" id="KAF9742960.1"/>
    </source>
</evidence>
<sequence>MEAFLASLRPDAPTLRERDPLDLDEATRELYRRAIAAPSSLSDAERRKILRRPAREEEDASSRELCGSTMSELITKAIQNHESLTYQESKLVMGRPKESYIGEMLHEKLRMSEDDRDLLSKAMEAALTADEVAAQTNAFAIQNLWREHQNAAWDAFSDFDRALIKRALHIPWQDHIIGLEDPIRKTATCGFVVFYSNAVNWPTFNERMQAATKYGFDIYMSGIKDSIREGFTLHGVQYDDAESLQSRFAAMRDGDEIPKGLRRDAFLYVDDEAMQSQESSRPFLWFWEPQETAKPLKVNAMHIAPLLIARLTQRDLPTEKAQKSPFRSMPDLEQMHKVAARSMNGAGERDGIWPPSATSM</sequence>
<name>A0A8H7N228_BIOOC</name>
<accession>A0A8H7N228</accession>